<evidence type="ECO:0008006" key="3">
    <source>
        <dbReference type="Google" id="ProtNLM"/>
    </source>
</evidence>
<protein>
    <recommendedName>
        <fullName evidence="3">Phosphoribosyltransferase domain-containing protein</fullName>
    </recommendedName>
</protein>
<gene>
    <name evidence="1" type="ORF">BKH15_02710</name>
</gene>
<proteinExistence type="predicted"/>
<evidence type="ECO:0000313" key="1">
    <source>
        <dbReference type="EMBL" id="OLO79169.1"/>
    </source>
</evidence>
<dbReference type="AlphaFoldDB" id="A0A1Q8XFU6"/>
<reference evidence="1 2" key="1">
    <citation type="submission" date="2016-12" db="EMBL/GenBank/DDBJ databases">
        <title>Genomic comparison of strains in the 'Actinomyces naeslundii' group.</title>
        <authorList>
            <person name="Mughal S.R."/>
            <person name="Do T."/>
            <person name="Gilbert S.C."/>
            <person name="Witherden E.A."/>
            <person name="Didelot X."/>
            <person name="Beighton D."/>
        </authorList>
    </citation>
    <scope>NUCLEOTIDE SEQUENCE [LARGE SCALE GENOMIC DNA]</scope>
    <source>
        <strain evidence="1 2">G53E</strain>
    </source>
</reference>
<accession>A0A1Q8XFU6</accession>
<sequence>MYRYKGMQPSVQAVNNVQLLLEYGLRHLRCVNQIVGTNVQAVAVMPSRSHYQSGAASQLQKLCALRLPAGLSTVGVEPVAGATSDRKVDPASFVVPQPVRWSHVLLIDDTWVSGGTVMSAVGALRAAGAAEVSSLALARWLDPGYRATLELVREVTEAGGWSPPQGVCPFTRDGVCPKVR</sequence>
<dbReference type="Gene3D" id="3.40.50.2020">
    <property type="match status" value="1"/>
</dbReference>
<dbReference type="EMBL" id="MSKW01000005">
    <property type="protein sequence ID" value="OLO79169.1"/>
    <property type="molecule type" value="Genomic_DNA"/>
</dbReference>
<dbReference type="InterPro" id="IPR000836">
    <property type="entry name" value="PRTase_dom"/>
</dbReference>
<dbReference type="CDD" id="cd06223">
    <property type="entry name" value="PRTases_typeI"/>
    <property type="match status" value="1"/>
</dbReference>
<comment type="caution">
    <text evidence="1">The sequence shown here is derived from an EMBL/GenBank/DDBJ whole genome shotgun (WGS) entry which is preliminary data.</text>
</comment>
<organism evidence="1 2">
    <name type="scientific">Actinomyces oris</name>
    <dbReference type="NCBI Taxonomy" id="544580"/>
    <lineage>
        <taxon>Bacteria</taxon>
        <taxon>Bacillati</taxon>
        <taxon>Actinomycetota</taxon>
        <taxon>Actinomycetes</taxon>
        <taxon>Actinomycetales</taxon>
        <taxon>Actinomycetaceae</taxon>
        <taxon>Actinomyces</taxon>
    </lineage>
</organism>
<dbReference type="Proteomes" id="UP000186769">
    <property type="component" value="Unassembled WGS sequence"/>
</dbReference>
<dbReference type="SUPFAM" id="SSF53271">
    <property type="entry name" value="PRTase-like"/>
    <property type="match status" value="1"/>
</dbReference>
<dbReference type="InterPro" id="IPR029057">
    <property type="entry name" value="PRTase-like"/>
</dbReference>
<name>A0A1Q8XFU6_9ACTO</name>
<evidence type="ECO:0000313" key="2">
    <source>
        <dbReference type="Proteomes" id="UP000186769"/>
    </source>
</evidence>